<dbReference type="Pfam" id="PF09932">
    <property type="entry name" value="DUF2164"/>
    <property type="match status" value="1"/>
</dbReference>
<protein>
    <recommendedName>
        <fullName evidence="3">DUF2164 domain-containing protein</fullName>
    </recommendedName>
</protein>
<gene>
    <name evidence="1" type="ORF">GCM10011316_33930</name>
</gene>
<dbReference type="EMBL" id="BMFA01000012">
    <property type="protein sequence ID" value="GGB59112.1"/>
    <property type="molecule type" value="Genomic_DNA"/>
</dbReference>
<dbReference type="Proteomes" id="UP000605148">
    <property type="component" value="Unassembled WGS sequence"/>
</dbReference>
<evidence type="ECO:0000313" key="1">
    <source>
        <dbReference type="EMBL" id="GGB59112.1"/>
    </source>
</evidence>
<keyword evidence="2" id="KW-1185">Reference proteome</keyword>
<accession>A0A916TMS5</accession>
<dbReference type="RefSeq" id="WP_150496948.1">
    <property type="nucleotide sequence ID" value="NZ_BMFA01000012.1"/>
</dbReference>
<evidence type="ECO:0008006" key="3">
    <source>
        <dbReference type="Google" id="ProtNLM"/>
    </source>
</evidence>
<organism evidence="1 2">
    <name type="scientific">Roseibium aquae</name>
    <dbReference type="NCBI Taxonomy" id="1323746"/>
    <lineage>
        <taxon>Bacteria</taxon>
        <taxon>Pseudomonadati</taxon>
        <taxon>Pseudomonadota</taxon>
        <taxon>Alphaproteobacteria</taxon>
        <taxon>Hyphomicrobiales</taxon>
        <taxon>Stappiaceae</taxon>
        <taxon>Roseibium</taxon>
    </lineage>
</organism>
<comment type="caution">
    <text evidence="1">The sequence shown here is derived from an EMBL/GenBank/DDBJ whole genome shotgun (WGS) entry which is preliminary data.</text>
</comment>
<name>A0A916TMS5_9HYPH</name>
<reference evidence="1" key="2">
    <citation type="submission" date="2020-09" db="EMBL/GenBank/DDBJ databases">
        <authorList>
            <person name="Sun Q."/>
            <person name="Zhou Y."/>
        </authorList>
    </citation>
    <scope>NUCLEOTIDE SEQUENCE</scope>
    <source>
        <strain evidence="1">CGMCC 1.12426</strain>
    </source>
</reference>
<proteinExistence type="predicted"/>
<dbReference type="AlphaFoldDB" id="A0A916TMS5"/>
<sequence length="87" mass="10023">MSELKLDKDTKTRLAAEIRRYIDRELEIEIGNMEAEFFLDFLAQTLGPSFCNLGLKDAQTLISRRMIDLNDDMDALARLETTVSPRK</sequence>
<reference evidence="1" key="1">
    <citation type="journal article" date="2014" name="Int. J. Syst. Evol. Microbiol.">
        <title>Complete genome sequence of Corynebacterium casei LMG S-19264T (=DSM 44701T), isolated from a smear-ripened cheese.</title>
        <authorList>
            <consortium name="US DOE Joint Genome Institute (JGI-PGF)"/>
            <person name="Walter F."/>
            <person name="Albersmeier A."/>
            <person name="Kalinowski J."/>
            <person name="Ruckert C."/>
        </authorList>
    </citation>
    <scope>NUCLEOTIDE SEQUENCE</scope>
    <source>
        <strain evidence="1">CGMCC 1.12426</strain>
    </source>
</reference>
<evidence type="ECO:0000313" key="2">
    <source>
        <dbReference type="Proteomes" id="UP000605148"/>
    </source>
</evidence>
<dbReference type="InterPro" id="IPR018680">
    <property type="entry name" value="DUF2164"/>
</dbReference>
<dbReference type="OrthoDB" id="6629495at2"/>